<dbReference type="Proteomes" id="UP000238081">
    <property type="component" value="Unassembled WGS sequence"/>
</dbReference>
<evidence type="ECO:0000313" key="3">
    <source>
        <dbReference type="Proteomes" id="UP000238081"/>
    </source>
</evidence>
<dbReference type="SMART" id="SM00481">
    <property type="entry name" value="POLIIIAc"/>
    <property type="match status" value="1"/>
</dbReference>
<dbReference type="InterPro" id="IPR003141">
    <property type="entry name" value="Pol/His_phosphatase_N"/>
</dbReference>
<dbReference type="Gene3D" id="3.20.20.140">
    <property type="entry name" value="Metal-dependent hydrolases"/>
    <property type="match status" value="1"/>
</dbReference>
<dbReference type="EMBL" id="LRDH01000067">
    <property type="protein sequence ID" value="PPV16728.1"/>
    <property type="molecule type" value="Genomic_DNA"/>
</dbReference>
<protein>
    <submittedName>
        <fullName evidence="2">Histidinol phosphatase</fullName>
    </submittedName>
</protein>
<dbReference type="RefSeq" id="WP_043665150.1">
    <property type="nucleotide sequence ID" value="NZ_JBFNYG010000019.1"/>
</dbReference>
<dbReference type="Pfam" id="PF02811">
    <property type="entry name" value="PHP"/>
    <property type="match status" value="1"/>
</dbReference>
<dbReference type="SUPFAM" id="SSF89550">
    <property type="entry name" value="PHP domain-like"/>
    <property type="match status" value="1"/>
</dbReference>
<dbReference type="AlphaFoldDB" id="A0A2S7FDA0"/>
<organism evidence="2 3">
    <name type="scientific">Clostridium butyricum</name>
    <dbReference type="NCBI Taxonomy" id="1492"/>
    <lineage>
        <taxon>Bacteria</taxon>
        <taxon>Bacillati</taxon>
        <taxon>Bacillota</taxon>
        <taxon>Clostridia</taxon>
        <taxon>Eubacteriales</taxon>
        <taxon>Clostridiaceae</taxon>
        <taxon>Clostridium</taxon>
    </lineage>
</organism>
<dbReference type="GO" id="GO:0035312">
    <property type="term" value="F:5'-3' DNA exonuclease activity"/>
    <property type="evidence" value="ECO:0007669"/>
    <property type="project" value="TreeGrafter"/>
</dbReference>
<feature type="domain" description="Polymerase/histidinol phosphatase N-terminal" evidence="1">
    <location>
        <begin position="6"/>
        <end position="72"/>
    </location>
</feature>
<dbReference type="GO" id="GO:0004534">
    <property type="term" value="F:5'-3' RNA exonuclease activity"/>
    <property type="evidence" value="ECO:0007669"/>
    <property type="project" value="TreeGrafter"/>
</dbReference>
<sequence length="297" mass="33713">MKNNFIDMHMHSFYSDDGEFTPLELVKKCYESGVRIMAIADHNTVKAIDEAIKEAQKYNINYIPAIEIDCTYKGINLHVLGYGIDYKNDIFNKLEENIVIQEIQASEKKIELTNRLGFNIKKQQLDEVSKNGIYTGEMFAEVLLNDERYNDNSILEPYRAGGSRSDNPYVNFYWDYYSQGKPCYSEIVYPSLEETVKIIKNNGGIAVLAHPGNNLKGCFDIFDEMIDAGIEGVEAFSSYHDDTAIQYFLDKGINSNLLITCGSDYHGKTKPAIQIGKTGCFVDETEIEKHLKKIGLI</sequence>
<gene>
    <name evidence="2" type="ORF">AWN73_09430</name>
</gene>
<accession>A0A2S7FDA0</accession>
<dbReference type="Gene3D" id="1.10.150.650">
    <property type="match status" value="1"/>
</dbReference>
<dbReference type="CDD" id="cd07438">
    <property type="entry name" value="PHP_HisPPase_AMP"/>
    <property type="match status" value="1"/>
</dbReference>
<reference evidence="2 3" key="1">
    <citation type="submission" date="2016-01" db="EMBL/GenBank/DDBJ databases">
        <title>Characterization of the Clostridium difficile lineages that are prevalent in Hong Kong and China.</title>
        <authorList>
            <person name="Kwok J.S.-L."/>
            <person name="Lam W.-Y."/>
            <person name="Ip M."/>
            <person name="Chan T.-F."/>
            <person name="Hawkey P.M."/>
            <person name="Tsui S.K.-W."/>
        </authorList>
    </citation>
    <scope>NUCLEOTIDE SEQUENCE [LARGE SCALE GENOMIC DNA]</scope>
    <source>
        <strain evidence="2 3">300064</strain>
    </source>
</reference>
<dbReference type="PANTHER" id="PTHR42924:SF3">
    <property type="entry name" value="POLYMERASE_HISTIDINOL PHOSPHATASE N-TERMINAL DOMAIN-CONTAINING PROTEIN"/>
    <property type="match status" value="1"/>
</dbReference>
<name>A0A2S7FDA0_CLOBU</name>
<dbReference type="InterPro" id="IPR052018">
    <property type="entry name" value="PHP_domain"/>
</dbReference>
<evidence type="ECO:0000259" key="1">
    <source>
        <dbReference type="SMART" id="SM00481"/>
    </source>
</evidence>
<dbReference type="PANTHER" id="PTHR42924">
    <property type="entry name" value="EXONUCLEASE"/>
    <property type="match status" value="1"/>
</dbReference>
<proteinExistence type="predicted"/>
<dbReference type="InterPro" id="IPR016195">
    <property type="entry name" value="Pol/histidinol_Pase-like"/>
</dbReference>
<comment type="caution">
    <text evidence="2">The sequence shown here is derived from an EMBL/GenBank/DDBJ whole genome shotgun (WGS) entry which is preliminary data.</text>
</comment>
<evidence type="ECO:0000313" key="2">
    <source>
        <dbReference type="EMBL" id="PPV16728.1"/>
    </source>
</evidence>
<dbReference type="InterPro" id="IPR004013">
    <property type="entry name" value="PHP_dom"/>
</dbReference>